<dbReference type="InterPro" id="IPR047416">
    <property type="entry name" value="XPF_nuclease_Mus81"/>
</dbReference>
<evidence type="ECO:0000256" key="6">
    <source>
        <dbReference type="ARBA" id="ARBA00022759"/>
    </source>
</evidence>
<evidence type="ECO:0000256" key="13">
    <source>
        <dbReference type="RuleBase" id="RU369042"/>
    </source>
</evidence>
<comment type="caution">
    <text evidence="16">The sequence shown here is derived from an EMBL/GenBank/DDBJ whole genome shotgun (WGS) entry which is preliminary data.</text>
</comment>
<protein>
    <recommendedName>
        <fullName evidence="13">Crossover junction endonuclease MUS81</fullName>
        <ecNumber evidence="13">3.1.22.-</ecNumber>
    </recommendedName>
</protein>
<feature type="region of interest" description="Disordered" evidence="14">
    <location>
        <begin position="165"/>
        <end position="199"/>
    </location>
</feature>
<dbReference type="PANTHER" id="PTHR13451">
    <property type="entry name" value="CLASS II CROSSOVER JUNCTION ENDONUCLEASE MUS81"/>
    <property type="match status" value="1"/>
</dbReference>
<dbReference type="SUPFAM" id="SSF52980">
    <property type="entry name" value="Restriction endonuclease-like"/>
    <property type="match status" value="1"/>
</dbReference>
<dbReference type="Pfam" id="PF14716">
    <property type="entry name" value="HHH_8"/>
    <property type="match status" value="1"/>
</dbReference>
<feature type="compositionally biased region" description="Basic and acidic residues" evidence="14">
    <location>
        <begin position="342"/>
        <end position="351"/>
    </location>
</feature>
<dbReference type="CDD" id="cd20074">
    <property type="entry name" value="XPF_nuclease_Mus81"/>
    <property type="match status" value="1"/>
</dbReference>
<dbReference type="InterPro" id="IPR033309">
    <property type="entry name" value="Mus81"/>
</dbReference>
<organism evidence="16 17">
    <name type="scientific">Sinanodonta woodiana</name>
    <name type="common">Chinese pond mussel</name>
    <name type="synonym">Anodonta woodiana</name>
    <dbReference type="NCBI Taxonomy" id="1069815"/>
    <lineage>
        <taxon>Eukaryota</taxon>
        <taxon>Metazoa</taxon>
        <taxon>Spiralia</taxon>
        <taxon>Lophotrochozoa</taxon>
        <taxon>Mollusca</taxon>
        <taxon>Bivalvia</taxon>
        <taxon>Autobranchia</taxon>
        <taxon>Heteroconchia</taxon>
        <taxon>Palaeoheterodonta</taxon>
        <taxon>Unionida</taxon>
        <taxon>Unionoidea</taxon>
        <taxon>Unionidae</taxon>
        <taxon>Unioninae</taxon>
        <taxon>Sinanodonta</taxon>
    </lineage>
</organism>
<dbReference type="GO" id="GO:0003677">
    <property type="term" value="F:DNA binding"/>
    <property type="evidence" value="ECO:0007669"/>
    <property type="project" value="UniProtKB-UniRule"/>
</dbReference>
<evidence type="ECO:0000256" key="7">
    <source>
        <dbReference type="ARBA" id="ARBA00022763"/>
    </source>
</evidence>
<evidence type="ECO:0000313" key="17">
    <source>
        <dbReference type="Proteomes" id="UP001634394"/>
    </source>
</evidence>
<keyword evidence="10 13" id="KW-0233">DNA recombination</keyword>
<feature type="non-terminal residue" evidence="16">
    <location>
        <position position="811"/>
    </location>
</feature>
<dbReference type="FunFam" id="1.10.10.10:FF:000307">
    <property type="entry name" value="Crossover junction endonuclease MUS81"/>
    <property type="match status" value="1"/>
</dbReference>
<comment type="cofactor">
    <cofactor evidence="1 13">
        <name>Mg(2+)</name>
        <dbReference type="ChEBI" id="CHEBI:18420"/>
    </cofactor>
</comment>
<evidence type="ECO:0000256" key="4">
    <source>
        <dbReference type="ARBA" id="ARBA00022722"/>
    </source>
</evidence>
<dbReference type="Gene3D" id="1.10.150.110">
    <property type="entry name" value="DNA polymerase beta, N-terminal domain-like"/>
    <property type="match status" value="1"/>
</dbReference>
<dbReference type="Pfam" id="PF02732">
    <property type="entry name" value="ERCC4"/>
    <property type="match status" value="1"/>
</dbReference>
<dbReference type="GO" id="GO:0046872">
    <property type="term" value="F:metal ion binding"/>
    <property type="evidence" value="ECO:0007669"/>
    <property type="project" value="UniProtKB-UniRule"/>
</dbReference>
<dbReference type="GO" id="GO:0006308">
    <property type="term" value="P:DNA catabolic process"/>
    <property type="evidence" value="ECO:0007669"/>
    <property type="project" value="UniProtKB-UniRule"/>
</dbReference>
<keyword evidence="8 13" id="KW-0378">Hydrolase</keyword>
<evidence type="ECO:0000256" key="12">
    <source>
        <dbReference type="ARBA" id="ARBA00023242"/>
    </source>
</evidence>
<comment type="subcellular location">
    <subcellularLocation>
        <location evidence="2 13">Nucleus</location>
    </subcellularLocation>
</comment>
<dbReference type="InterPro" id="IPR006166">
    <property type="entry name" value="ERCC4_domain"/>
</dbReference>
<accession>A0ABD3WNF0</accession>
<evidence type="ECO:0000313" key="16">
    <source>
        <dbReference type="EMBL" id="KAL3874841.1"/>
    </source>
</evidence>
<dbReference type="SMART" id="SM00891">
    <property type="entry name" value="ERCC4"/>
    <property type="match status" value="1"/>
</dbReference>
<keyword evidence="12 13" id="KW-0539">Nucleus</keyword>
<dbReference type="InterPro" id="IPR027421">
    <property type="entry name" value="DNA_pol_lamdba_lyase_dom_sf"/>
</dbReference>
<comment type="similarity">
    <text evidence="3 13">Belongs to the XPF family.</text>
</comment>
<evidence type="ECO:0000256" key="11">
    <source>
        <dbReference type="ARBA" id="ARBA00023204"/>
    </source>
</evidence>
<dbReference type="Gene3D" id="1.10.10.10">
    <property type="entry name" value="Winged helix-like DNA-binding domain superfamily/Winged helix DNA-binding domain"/>
    <property type="match status" value="1"/>
</dbReference>
<dbReference type="AlphaFoldDB" id="A0ABD3WNF0"/>
<feature type="region of interest" description="Disordered" evidence="14">
    <location>
        <begin position="500"/>
        <end position="531"/>
    </location>
</feature>
<dbReference type="EMBL" id="JBJQND010000006">
    <property type="protein sequence ID" value="KAL3874841.1"/>
    <property type="molecule type" value="Genomic_DNA"/>
</dbReference>
<evidence type="ECO:0000256" key="10">
    <source>
        <dbReference type="ARBA" id="ARBA00023172"/>
    </source>
</evidence>
<comment type="subunit">
    <text evidence="13">Interacts with EME1.</text>
</comment>
<keyword evidence="11 13" id="KW-0234">DNA repair</keyword>
<dbReference type="InterPro" id="IPR042530">
    <property type="entry name" value="EME1/EME2_C"/>
</dbReference>
<evidence type="ECO:0000256" key="14">
    <source>
        <dbReference type="SAM" id="MobiDB-lite"/>
    </source>
</evidence>
<evidence type="ECO:0000256" key="1">
    <source>
        <dbReference type="ARBA" id="ARBA00001946"/>
    </source>
</evidence>
<dbReference type="InterPro" id="IPR036388">
    <property type="entry name" value="WH-like_DNA-bd_sf"/>
</dbReference>
<evidence type="ECO:0000259" key="15">
    <source>
        <dbReference type="SMART" id="SM00891"/>
    </source>
</evidence>
<dbReference type="GO" id="GO:0031297">
    <property type="term" value="P:replication fork processing"/>
    <property type="evidence" value="ECO:0007669"/>
    <property type="project" value="UniProtKB-ARBA"/>
</dbReference>
<dbReference type="FunFam" id="3.40.50.10130:FF:000003">
    <property type="entry name" value="Crossover junction endonuclease MUS81"/>
    <property type="match status" value="1"/>
</dbReference>
<dbReference type="FunFam" id="1.10.150.110:FF:000001">
    <property type="entry name" value="Putative Crossover junction endonuclease MUS81"/>
    <property type="match status" value="1"/>
</dbReference>
<proteinExistence type="inferred from homology"/>
<dbReference type="Pfam" id="PF21292">
    <property type="entry name" value="EME1-MUS81_C"/>
    <property type="match status" value="1"/>
</dbReference>
<dbReference type="PANTHER" id="PTHR13451:SF0">
    <property type="entry name" value="CROSSOVER JUNCTION ENDONUCLEASE MUS81"/>
    <property type="match status" value="1"/>
</dbReference>
<evidence type="ECO:0000256" key="2">
    <source>
        <dbReference type="ARBA" id="ARBA00004123"/>
    </source>
</evidence>
<dbReference type="Proteomes" id="UP001634394">
    <property type="component" value="Unassembled WGS sequence"/>
</dbReference>
<keyword evidence="9 13" id="KW-0460">Magnesium</keyword>
<evidence type="ECO:0000256" key="3">
    <source>
        <dbReference type="ARBA" id="ARBA00010015"/>
    </source>
</evidence>
<dbReference type="InterPro" id="IPR047417">
    <property type="entry name" value="WHD_MUS81"/>
</dbReference>
<dbReference type="GO" id="GO:0000727">
    <property type="term" value="P:double-strand break repair via break-induced replication"/>
    <property type="evidence" value="ECO:0007669"/>
    <property type="project" value="UniProtKB-UniRule"/>
</dbReference>
<sequence length="811" mass="90690">MSAIIDVSNMESHPLYGKRKKKNDKSTNSLFIQWLTEWRDEAAEKGCKSHFTFKKALSSLKRFPVKLERGKDCKILKHFGDKICKMLDEKLDAYIAAGGSAVTEKDSPSLDSDENVWVEKLQNKKVSKQSHKSSHAQQATSAESESFSRILNVRKVTLDKRSASASALIESSDSEEKNEEKVEEEGNGPLPFRRRRSGGGVVGGGREYIPTFRSGGYAILLTLYSDMKSPDSQGFMTKTELVRAAQALADKSFTVPDPGCRYTAWSSMGTLIKKGLVVKNSNPAKFSLTDSGCELAHRLEAVEDMDLIGKGSRGTRQVPASSSVGVEPRIPQILNTASSQEDSSRDDKRMTGSEAPHLRLKFCYVTEEGNEVLFKDRAQVTVDEDILIGFLIKCNYQELLQSGIRYKLDSSRPLGDDFVYAFIHDADAVDVATRGTHAANKVDAGPIQPSKQCPETKKRKLSKQGSERRRAVSKPSEPQLLPLISSLPCFNSDVTSRSSERSSTTLSLQSLDTGGSQTSSVSESSASSTKSFPCPDFILRPGEYDLILCIDNQEYYGGKGSSKPLLHDLMKNGIECDLRRLHVGDMLWIAREKTHAVPGQLTKLKGRELVLDYIIERKRMDDLVSSFVDGRFKEQKFRLKHCGLKHPIYLVEDYGSMQHFSISEDRIKQAITNTQVIDGFQVKRTRDTKETVAYLTVMTRYLQSYFRVKTLQAVRLDEVQETARQFDINFPVLKLVTFEEFNQSSAKSKALTVQEMFGRQLIQLYGMSAHKARAIVNIYPTPSHLFSAYDMCTVEKEKEGLLSTVKCGKTQ</sequence>
<name>A0ABD3WNF0_SINWO</name>
<keyword evidence="5 13" id="KW-0479">Metal-binding</keyword>
<gene>
    <name evidence="16" type="ORF">ACJMK2_037803</name>
</gene>
<dbReference type="GO" id="GO:0048476">
    <property type="term" value="C:Holliday junction resolvase complex"/>
    <property type="evidence" value="ECO:0007669"/>
    <property type="project" value="UniProtKB-UniRule"/>
</dbReference>
<dbReference type="Pfam" id="PF21136">
    <property type="entry name" value="WHD_MUS81"/>
    <property type="match status" value="1"/>
</dbReference>
<dbReference type="GO" id="GO:0005634">
    <property type="term" value="C:nucleus"/>
    <property type="evidence" value="ECO:0007669"/>
    <property type="project" value="UniProtKB-SubCell"/>
</dbReference>
<evidence type="ECO:0000256" key="5">
    <source>
        <dbReference type="ARBA" id="ARBA00022723"/>
    </source>
</evidence>
<keyword evidence="4 13" id="KW-0540">Nuclease</keyword>
<feature type="domain" description="ERCC4" evidence="15">
    <location>
        <begin position="547"/>
        <end position="655"/>
    </location>
</feature>
<feature type="region of interest" description="Disordered" evidence="14">
    <location>
        <begin position="440"/>
        <end position="477"/>
    </location>
</feature>
<keyword evidence="6 13" id="KW-0255">Endonuclease</keyword>
<keyword evidence="17" id="KW-1185">Reference proteome</keyword>
<dbReference type="EC" id="3.1.22.-" evidence="13"/>
<keyword evidence="7 13" id="KW-0227">DNA damage</keyword>
<dbReference type="CDD" id="cd21036">
    <property type="entry name" value="WH_MUS81"/>
    <property type="match status" value="1"/>
</dbReference>
<evidence type="ECO:0000256" key="9">
    <source>
        <dbReference type="ARBA" id="ARBA00022842"/>
    </source>
</evidence>
<dbReference type="Gene3D" id="3.40.50.10130">
    <property type="match status" value="1"/>
</dbReference>
<reference evidence="16 17" key="1">
    <citation type="submission" date="2024-11" db="EMBL/GenBank/DDBJ databases">
        <title>Chromosome-level genome assembly of the freshwater bivalve Anodonta woodiana.</title>
        <authorList>
            <person name="Chen X."/>
        </authorList>
    </citation>
    <scope>NUCLEOTIDE SEQUENCE [LARGE SCALE GENOMIC DNA]</scope>
    <source>
        <strain evidence="16">MN2024</strain>
        <tissue evidence="16">Gills</tissue>
    </source>
</reference>
<comment type="function">
    <text evidence="13">Interacts with EME1 to form a DNA structure-specific endonuclease with substrate preference for branched DNA structures with a 5'-end at the branch nick. Typical substrates include 3'-flap structures, D-loops, replication forks and nicked Holliday junctions. May be required in mitosis for the processing of stalled or collapsed replication fork intermediates. May be required in meiosis for the repair of meiosis-specific double strand breaks subsequent to single-end invasion (SEI).</text>
</comment>
<dbReference type="InterPro" id="IPR010996">
    <property type="entry name" value="HHH_MUS81"/>
</dbReference>
<feature type="region of interest" description="Disordered" evidence="14">
    <location>
        <begin position="333"/>
        <end position="352"/>
    </location>
</feature>
<dbReference type="GO" id="GO:0007127">
    <property type="term" value="P:meiosis I"/>
    <property type="evidence" value="ECO:0007669"/>
    <property type="project" value="UniProtKB-ARBA"/>
</dbReference>
<dbReference type="Gene3D" id="1.10.150.670">
    <property type="entry name" value="Crossover junction endonuclease EME1, DNA-binding domain"/>
    <property type="match status" value="1"/>
</dbReference>
<dbReference type="SUPFAM" id="SSF47802">
    <property type="entry name" value="DNA polymerase beta, N-terminal domain-like"/>
    <property type="match status" value="1"/>
</dbReference>
<dbReference type="GO" id="GO:0008821">
    <property type="term" value="F:crossover junction DNA endonuclease activity"/>
    <property type="evidence" value="ECO:0007669"/>
    <property type="project" value="UniProtKB-UniRule"/>
</dbReference>
<evidence type="ECO:0000256" key="8">
    <source>
        <dbReference type="ARBA" id="ARBA00022801"/>
    </source>
</evidence>
<dbReference type="InterPro" id="IPR011335">
    <property type="entry name" value="Restrct_endonuc-II-like"/>
</dbReference>